<dbReference type="RefSeq" id="WP_140603931.1">
    <property type="nucleotide sequence ID" value="NZ_SAWY01000027.1"/>
</dbReference>
<dbReference type="GO" id="GO:0044010">
    <property type="term" value="P:single-species biofilm formation"/>
    <property type="evidence" value="ECO:0007669"/>
    <property type="project" value="TreeGrafter"/>
</dbReference>
<dbReference type="Pfam" id="PF04287">
    <property type="entry name" value="DUF446"/>
    <property type="match status" value="1"/>
</dbReference>
<gene>
    <name evidence="2" type="ORF">EPA86_11980</name>
</gene>
<sequence>MLAEKEQQTLVLLTCLEKQLKAGNLWQRKPPSREALASELPFCYDTLRFEQWLQFIFIPKMEFIISNKHVLPTKIALTPIAEQAFNSRIILSKSIINTLSELENLLSV</sequence>
<proteinExistence type="predicted"/>
<protein>
    <submittedName>
        <fullName evidence="2">YqcC family protein</fullName>
    </submittedName>
</protein>
<keyword evidence="3" id="KW-1185">Reference proteome</keyword>
<dbReference type="PANTHER" id="PTHR39586">
    <property type="entry name" value="CYTOPLASMIC PROTEIN-RELATED"/>
    <property type="match status" value="1"/>
</dbReference>
<comment type="caution">
    <text evidence="2">The sequence shown here is derived from an EMBL/GenBank/DDBJ whole genome shotgun (WGS) entry which is preliminary data.</text>
</comment>
<dbReference type="InterPro" id="IPR023376">
    <property type="entry name" value="YqcC-like_dom"/>
</dbReference>
<dbReference type="PANTHER" id="PTHR39586:SF1">
    <property type="entry name" value="CYTOPLASMIC PROTEIN"/>
    <property type="match status" value="1"/>
</dbReference>
<dbReference type="Gene3D" id="1.20.1440.40">
    <property type="entry name" value="YqcC-like"/>
    <property type="match status" value="1"/>
</dbReference>
<name>A0A502KUH9_9GAMM</name>
<evidence type="ECO:0000259" key="1">
    <source>
        <dbReference type="Pfam" id="PF04287"/>
    </source>
</evidence>
<reference evidence="2 3" key="1">
    <citation type="submission" date="2019-01" db="EMBL/GenBank/DDBJ databases">
        <title>Litorilituus lipolytica sp. nov., isolated from intertidal sand of the Yellow Sea in China.</title>
        <authorList>
            <person name="Liu A."/>
        </authorList>
    </citation>
    <scope>NUCLEOTIDE SEQUENCE [LARGE SCALE GENOMIC DNA]</scope>
    <source>
        <strain evidence="2 3">RZ04</strain>
    </source>
</reference>
<dbReference type="PIRSF" id="PIRSF006257">
    <property type="entry name" value="UCP006257"/>
    <property type="match status" value="1"/>
</dbReference>
<dbReference type="AlphaFoldDB" id="A0A502KUH9"/>
<feature type="domain" description="YqcC-like" evidence="1">
    <location>
        <begin position="11"/>
        <end position="105"/>
    </location>
</feature>
<organism evidence="2 3">
    <name type="scientific">Litorilituus lipolyticus</name>
    <dbReference type="NCBI Taxonomy" id="2491017"/>
    <lineage>
        <taxon>Bacteria</taxon>
        <taxon>Pseudomonadati</taxon>
        <taxon>Pseudomonadota</taxon>
        <taxon>Gammaproteobacteria</taxon>
        <taxon>Alteromonadales</taxon>
        <taxon>Colwelliaceae</taxon>
        <taxon>Litorilituus</taxon>
    </lineage>
</organism>
<evidence type="ECO:0000313" key="2">
    <source>
        <dbReference type="EMBL" id="TPH13845.1"/>
    </source>
</evidence>
<evidence type="ECO:0000313" key="3">
    <source>
        <dbReference type="Proteomes" id="UP000315303"/>
    </source>
</evidence>
<dbReference type="InterPro" id="IPR036814">
    <property type="entry name" value="YqcC-like_sf"/>
</dbReference>
<accession>A0A502KUH9</accession>
<dbReference type="EMBL" id="SAWY01000027">
    <property type="protein sequence ID" value="TPH13845.1"/>
    <property type="molecule type" value="Genomic_DNA"/>
</dbReference>
<dbReference type="OrthoDB" id="8794567at2"/>
<dbReference type="SUPFAM" id="SSF158452">
    <property type="entry name" value="YqcC-like"/>
    <property type="match status" value="1"/>
</dbReference>
<dbReference type="Proteomes" id="UP000315303">
    <property type="component" value="Unassembled WGS sequence"/>
</dbReference>
<dbReference type="InterPro" id="IPR007384">
    <property type="entry name" value="UCP006257"/>
</dbReference>